<protein>
    <submittedName>
        <fullName evidence="1">Putative tail component of prophage CP-933K</fullName>
    </submittedName>
</protein>
<dbReference type="Proteomes" id="UP000275510">
    <property type="component" value="Chromosome"/>
</dbReference>
<evidence type="ECO:0000313" key="2">
    <source>
        <dbReference type="Proteomes" id="UP000275510"/>
    </source>
</evidence>
<organism evidence="1 2">
    <name type="scientific">Actinobacillus pleuropneumoniae</name>
    <name type="common">Haemophilus pleuropneumoniae</name>
    <dbReference type="NCBI Taxonomy" id="715"/>
    <lineage>
        <taxon>Bacteria</taxon>
        <taxon>Pseudomonadati</taxon>
        <taxon>Pseudomonadota</taxon>
        <taxon>Gammaproteobacteria</taxon>
        <taxon>Pasteurellales</taxon>
        <taxon>Pasteurellaceae</taxon>
        <taxon>Actinobacillus</taxon>
    </lineage>
</organism>
<dbReference type="Pfam" id="PF06141">
    <property type="entry name" value="Phage_tail_U"/>
    <property type="match status" value="1"/>
</dbReference>
<dbReference type="Gene3D" id="3.30.70.1700">
    <property type="entry name" value="Phage minor tail protein U"/>
    <property type="match status" value="1"/>
</dbReference>
<dbReference type="InterPro" id="IPR038512">
    <property type="entry name" value="GpU-like_sf"/>
</dbReference>
<proteinExistence type="predicted"/>
<dbReference type="InterPro" id="IPR035934">
    <property type="entry name" value="Phage_tail_protein-like_sf"/>
</dbReference>
<reference evidence="1 2" key="1">
    <citation type="submission" date="2018-12" db="EMBL/GenBank/DDBJ databases">
        <authorList>
            <consortium name="Pathogen Informatics"/>
        </authorList>
    </citation>
    <scope>NUCLEOTIDE SEQUENCE [LARGE SCALE GENOMIC DNA]</scope>
    <source>
        <strain evidence="1 2">NCTC10976</strain>
    </source>
</reference>
<dbReference type="InterPro" id="IPR009312">
    <property type="entry name" value="Phage_lambda_GpU-like"/>
</dbReference>
<sequence>MIANNHVRQKVLEFLQKKFQDQQLTIEQWFNGRPTFVDFEEHTPAVAVFIDECMADSVSFCGMELSADLNIQIYLKSGNDAQAKLDKFAEFILQSLTGDEDILSVVDTLQFAKYSYDQDSQQVSWHTATITFNVTYSVEVNNE</sequence>
<name>A0A3S5F5S3_ACTPL</name>
<dbReference type="SUPFAM" id="SSF143749">
    <property type="entry name" value="Phage tail protein-like"/>
    <property type="match status" value="1"/>
</dbReference>
<dbReference type="EMBL" id="LR134515">
    <property type="protein sequence ID" value="VEJ16415.1"/>
    <property type="molecule type" value="Genomic_DNA"/>
</dbReference>
<dbReference type="AlphaFoldDB" id="A0A3S5F5S3"/>
<evidence type="ECO:0000313" key="1">
    <source>
        <dbReference type="EMBL" id="VEJ16415.1"/>
    </source>
</evidence>
<dbReference type="RefSeq" id="WP_126395199.1">
    <property type="nucleotide sequence ID" value="NZ_LR134515.1"/>
</dbReference>
<gene>
    <name evidence="1" type="ORF">NCTC10976_00501</name>
</gene>
<accession>A0A3S5F5S3</accession>